<protein>
    <submittedName>
        <fullName evidence="2">Uncharacterized protein</fullName>
    </submittedName>
</protein>
<feature type="transmembrane region" description="Helical" evidence="1">
    <location>
        <begin position="12"/>
        <end position="31"/>
    </location>
</feature>
<dbReference type="InParanoid" id="A0A1M6QNV4"/>
<gene>
    <name evidence="2" type="ORF">SAMN02745181_3458</name>
</gene>
<evidence type="ECO:0000313" key="3">
    <source>
        <dbReference type="Proteomes" id="UP000184510"/>
    </source>
</evidence>
<sequence>MSSSRRITPGKSFLILGILYLIVYCLIRTVFTPGAYGIRVFGTTESIMDVTRKPISAKGRIQCYTGAALTTLYYPFIMIEETITGCAFVKPSDFIKVSNGGTYTPPP</sequence>
<name>A0A1M6QNV4_9BACT</name>
<dbReference type="EMBL" id="FQYR01000006">
    <property type="protein sequence ID" value="SHK21924.1"/>
    <property type="molecule type" value="Genomic_DNA"/>
</dbReference>
<evidence type="ECO:0000313" key="2">
    <source>
        <dbReference type="EMBL" id="SHK21924.1"/>
    </source>
</evidence>
<organism evidence="2 3">
    <name type="scientific">Rubritalea squalenifaciens DSM 18772</name>
    <dbReference type="NCBI Taxonomy" id="1123071"/>
    <lineage>
        <taxon>Bacteria</taxon>
        <taxon>Pseudomonadati</taxon>
        <taxon>Verrucomicrobiota</taxon>
        <taxon>Verrucomicrobiia</taxon>
        <taxon>Verrucomicrobiales</taxon>
        <taxon>Rubritaleaceae</taxon>
        <taxon>Rubritalea</taxon>
    </lineage>
</organism>
<reference evidence="2 3" key="1">
    <citation type="submission" date="2016-11" db="EMBL/GenBank/DDBJ databases">
        <authorList>
            <person name="Jaros S."/>
            <person name="Januszkiewicz K."/>
            <person name="Wedrychowicz H."/>
        </authorList>
    </citation>
    <scope>NUCLEOTIDE SEQUENCE [LARGE SCALE GENOMIC DNA]</scope>
    <source>
        <strain evidence="2 3">DSM 18772</strain>
    </source>
</reference>
<accession>A0A1M6QNV4</accession>
<keyword evidence="1" id="KW-0472">Membrane</keyword>
<dbReference type="RefSeq" id="WP_143185012.1">
    <property type="nucleotide sequence ID" value="NZ_FQYR01000006.1"/>
</dbReference>
<keyword evidence="3" id="KW-1185">Reference proteome</keyword>
<keyword evidence="1" id="KW-0812">Transmembrane</keyword>
<proteinExistence type="predicted"/>
<evidence type="ECO:0000256" key="1">
    <source>
        <dbReference type="SAM" id="Phobius"/>
    </source>
</evidence>
<dbReference type="Proteomes" id="UP000184510">
    <property type="component" value="Unassembled WGS sequence"/>
</dbReference>
<dbReference type="STRING" id="1123071.SAMN02745181_3458"/>
<dbReference type="AlphaFoldDB" id="A0A1M6QNV4"/>
<keyword evidence="1" id="KW-1133">Transmembrane helix</keyword>